<comment type="caution">
    <text evidence="1">The sequence shown here is derived from an EMBL/GenBank/DDBJ whole genome shotgun (WGS) entry which is preliminary data.</text>
</comment>
<name>A0ABR1ZKN5_9ROSI</name>
<keyword evidence="2" id="KW-1185">Reference proteome</keyword>
<sequence>MRTYQLRLWRAGDEDVVAAGNEVGGAINVGVAAGGNAITDETSVVLYAELVEEVKGLTDELNGWVTDDVEGLWLACKLGIRVVLLEMDNGDVDSDGSR</sequence>
<accession>A0ABR1ZKN5</accession>
<evidence type="ECO:0000313" key="1">
    <source>
        <dbReference type="EMBL" id="KAK8481165.1"/>
    </source>
</evidence>
<gene>
    <name evidence="1" type="ORF">V6N12_073874</name>
</gene>
<dbReference type="EMBL" id="JBBPBM010001927">
    <property type="protein sequence ID" value="KAK8481165.1"/>
    <property type="molecule type" value="Genomic_DNA"/>
</dbReference>
<reference evidence="1 2" key="1">
    <citation type="journal article" date="2024" name="G3 (Bethesda)">
        <title>Genome assembly of Hibiscus sabdariffa L. provides insights into metabolisms of medicinal natural products.</title>
        <authorList>
            <person name="Kim T."/>
        </authorList>
    </citation>
    <scope>NUCLEOTIDE SEQUENCE [LARGE SCALE GENOMIC DNA]</scope>
    <source>
        <strain evidence="1">TK-2024</strain>
        <tissue evidence="1">Old leaves</tissue>
    </source>
</reference>
<proteinExistence type="predicted"/>
<evidence type="ECO:0008006" key="3">
    <source>
        <dbReference type="Google" id="ProtNLM"/>
    </source>
</evidence>
<protein>
    <recommendedName>
        <fullName evidence="3">RNase H type-1 domain-containing protein</fullName>
    </recommendedName>
</protein>
<dbReference type="Proteomes" id="UP001472677">
    <property type="component" value="Unassembled WGS sequence"/>
</dbReference>
<evidence type="ECO:0000313" key="2">
    <source>
        <dbReference type="Proteomes" id="UP001472677"/>
    </source>
</evidence>
<organism evidence="1 2">
    <name type="scientific">Hibiscus sabdariffa</name>
    <name type="common">roselle</name>
    <dbReference type="NCBI Taxonomy" id="183260"/>
    <lineage>
        <taxon>Eukaryota</taxon>
        <taxon>Viridiplantae</taxon>
        <taxon>Streptophyta</taxon>
        <taxon>Embryophyta</taxon>
        <taxon>Tracheophyta</taxon>
        <taxon>Spermatophyta</taxon>
        <taxon>Magnoliopsida</taxon>
        <taxon>eudicotyledons</taxon>
        <taxon>Gunneridae</taxon>
        <taxon>Pentapetalae</taxon>
        <taxon>rosids</taxon>
        <taxon>malvids</taxon>
        <taxon>Malvales</taxon>
        <taxon>Malvaceae</taxon>
        <taxon>Malvoideae</taxon>
        <taxon>Hibiscus</taxon>
    </lineage>
</organism>